<dbReference type="KEGG" id="tpsc:RBB77_01740"/>
<sequence>MTAILAKYMEAVFDQGLFEFPALEILLYSPGVNELCGGTGASQPGEQTGSGYSLH</sequence>
<gene>
    <name evidence="1" type="ORF">RBB77_01740</name>
</gene>
<accession>A0AAU7ZRT6</accession>
<protein>
    <submittedName>
        <fullName evidence="1">Uncharacterized protein</fullName>
    </submittedName>
</protein>
<reference evidence="1" key="1">
    <citation type="submission" date="2023-08" db="EMBL/GenBank/DDBJ databases">
        <authorList>
            <person name="Messyasz A."/>
            <person name="Mannisto M.K."/>
            <person name="Kerkhof L.J."/>
            <person name="Haggblom M."/>
        </authorList>
    </citation>
    <scope>NUCLEOTIDE SEQUENCE</scope>
    <source>
        <strain evidence="1">X5P6</strain>
    </source>
</reference>
<dbReference type="AlphaFoldDB" id="A0AAU7ZRT6"/>
<evidence type="ECO:0000313" key="1">
    <source>
        <dbReference type="EMBL" id="XCB33631.1"/>
    </source>
</evidence>
<name>A0AAU7ZRT6_9BACT</name>
<proteinExistence type="predicted"/>
<reference evidence="1" key="2">
    <citation type="journal article" date="2024" name="Environ. Microbiol.">
        <title>Genome analysis and description of Tunturibacter gen. nov. expands the diversity of Terriglobia in tundra soils.</title>
        <authorList>
            <person name="Messyasz A."/>
            <person name="Mannisto M.K."/>
            <person name="Kerkhof L.J."/>
            <person name="Haggblom M.M."/>
        </authorList>
    </citation>
    <scope>NUCLEOTIDE SEQUENCE</scope>
    <source>
        <strain evidence="1">X5P6</strain>
    </source>
</reference>
<organism evidence="1">
    <name type="scientific">Tunturiibacter psychrotolerans</name>
    <dbReference type="NCBI Taxonomy" id="3069686"/>
    <lineage>
        <taxon>Bacteria</taxon>
        <taxon>Pseudomonadati</taxon>
        <taxon>Acidobacteriota</taxon>
        <taxon>Terriglobia</taxon>
        <taxon>Terriglobales</taxon>
        <taxon>Acidobacteriaceae</taxon>
        <taxon>Tunturiibacter</taxon>
    </lineage>
</organism>
<dbReference type="EMBL" id="CP132942">
    <property type="protein sequence ID" value="XCB33631.1"/>
    <property type="molecule type" value="Genomic_DNA"/>
</dbReference>
<dbReference type="RefSeq" id="WP_353064469.1">
    <property type="nucleotide sequence ID" value="NZ_CP132942.1"/>
</dbReference>